<accession>A0A0G3XCR9</accession>
<feature type="domain" description="DAGKc" evidence="1">
    <location>
        <begin position="2"/>
        <end position="130"/>
    </location>
</feature>
<name>A0A0G3XCR9_9SPHN</name>
<dbReference type="GO" id="GO:0016301">
    <property type="term" value="F:kinase activity"/>
    <property type="evidence" value="ECO:0007669"/>
    <property type="project" value="UniProtKB-KW"/>
</dbReference>
<dbReference type="KEGG" id="amx:AM2010_2375"/>
<evidence type="ECO:0000313" key="3">
    <source>
        <dbReference type="Proteomes" id="UP000037643"/>
    </source>
</evidence>
<dbReference type="EMBL" id="CP011805">
    <property type="protein sequence ID" value="AKM08431.1"/>
    <property type="molecule type" value="Genomic_DNA"/>
</dbReference>
<evidence type="ECO:0000313" key="2">
    <source>
        <dbReference type="EMBL" id="AKM08431.1"/>
    </source>
</evidence>
<dbReference type="SUPFAM" id="SSF111331">
    <property type="entry name" value="NAD kinase/diacylglycerol kinase-like"/>
    <property type="match status" value="1"/>
</dbReference>
<dbReference type="InterPro" id="IPR016064">
    <property type="entry name" value="NAD/diacylglycerol_kinase_sf"/>
</dbReference>
<dbReference type="RefSeq" id="WP_053044075.1">
    <property type="nucleotide sequence ID" value="NZ_LMVG01000002.1"/>
</dbReference>
<organism evidence="2 3">
    <name type="scientific">Pelagerythrobacter marensis</name>
    <dbReference type="NCBI Taxonomy" id="543877"/>
    <lineage>
        <taxon>Bacteria</taxon>
        <taxon>Pseudomonadati</taxon>
        <taxon>Pseudomonadota</taxon>
        <taxon>Alphaproteobacteria</taxon>
        <taxon>Sphingomonadales</taxon>
        <taxon>Erythrobacteraceae</taxon>
        <taxon>Pelagerythrobacter</taxon>
    </lineage>
</organism>
<dbReference type="Proteomes" id="UP000037643">
    <property type="component" value="Chromosome"/>
</dbReference>
<reference evidence="2 3" key="1">
    <citation type="submission" date="2015-06" db="EMBL/GenBank/DDBJ databases">
        <authorList>
            <person name="Kim K.M."/>
        </authorList>
    </citation>
    <scope>NUCLEOTIDE SEQUENCE [LARGE SCALE GENOMIC DNA]</scope>
    <source>
        <strain evidence="2 3">KCTC 22370</strain>
    </source>
</reference>
<sequence length="284" mass="29841">MSAMGPLWLVVNSASGSNTPAAIDALEDCCNDHGLTLARRIDFPDDPLPNATTLDEAGVETLAVYAGDGTINAAVTALYGWGGTILVLPGGTMNLLAQRLHGDADAQDILSRFGSGAARRVRPEVIRTAHGDALAGLLAGPGTSWYAVREAMREADIAAMADSAGEAFAETTNGAMLRCRDPQIGRSEGYPLIELTPGPWGMQIDAYYAENAGEFLQQGWALLRRQFRDGPHDRLGLLDRIAVANSAGEPVGLLIDGEPAQGRAQEEFVMAACEVDLLATGHGG</sequence>
<dbReference type="PATRIC" id="fig|543877.4.peg.2409"/>
<dbReference type="AlphaFoldDB" id="A0A0G3XCR9"/>
<dbReference type="InterPro" id="IPR017438">
    <property type="entry name" value="ATP-NAD_kinase_N"/>
</dbReference>
<evidence type="ECO:0000259" key="1">
    <source>
        <dbReference type="PROSITE" id="PS50146"/>
    </source>
</evidence>
<protein>
    <submittedName>
        <fullName evidence="2">Sphingosine/diacylglycerol kinase-like enzyme</fullName>
    </submittedName>
</protein>
<dbReference type="InterPro" id="IPR001206">
    <property type="entry name" value="Diacylglycerol_kinase_cat_dom"/>
</dbReference>
<dbReference type="Pfam" id="PF00781">
    <property type="entry name" value="DAGK_cat"/>
    <property type="match status" value="1"/>
</dbReference>
<keyword evidence="2" id="KW-0418">Kinase</keyword>
<keyword evidence="2" id="KW-0808">Transferase</keyword>
<dbReference type="STRING" id="543877.AM2010_2375"/>
<gene>
    <name evidence="2" type="ORF">AM2010_2375</name>
</gene>
<proteinExistence type="predicted"/>
<dbReference type="OrthoDB" id="7199213at2"/>
<dbReference type="Gene3D" id="3.40.50.10330">
    <property type="entry name" value="Probable inorganic polyphosphate/atp-NAD kinase, domain 1"/>
    <property type="match status" value="1"/>
</dbReference>
<keyword evidence="3" id="KW-1185">Reference proteome</keyword>
<dbReference type="PROSITE" id="PS50146">
    <property type="entry name" value="DAGK"/>
    <property type="match status" value="1"/>
</dbReference>